<protein>
    <submittedName>
        <fullName evidence="5">Vacuolar protein sorting-associated protein 41</fullName>
    </submittedName>
</protein>
<dbReference type="GO" id="GO:0006886">
    <property type="term" value="P:intracellular protein transport"/>
    <property type="evidence" value="ECO:0007669"/>
    <property type="project" value="UniProtKB-UniRule"/>
</dbReference>
<accession>A0ABD2PVV5</accession>
<dbReference type="SUPFAM" id="SSF48371">
    <property type="entry name" value="ARM repeat"/>
    <property type="match status" value="1"/>
</dbReference>
<evidence type="ECO:0000313" key="5">
    <source>
        <dbReference type="EMBL" id="KAL3310887.1"/>
    </source>
</evidence>
<dbReference type="InterPro" id="IPR016024">
    <property type="entry name" value="ARM-type_fold"/>
</dbReference>
<dbReference type="AlphaFoldDB" id="A0ABD2PVV5"/>
<evidence type="ECO:0000259" key="4">
    <source>
        <dbReference type="Pfam" id="PF23411"/>
    </source>
</evidence>
<dbReference type="Pfam" id="PF23556">
    <property type="entry name" value="TPR_Vps41"/>
    <property type="match status" value="1"/>
</dbReference>
<dbReference type="Gene3D" id="1.25.40.10">
    <property type="entry name" value="Tetratricopeptide repeat domain"/>
    <property type="match status" value="1"/>
</dbReference>
<dbReference type="InterPro" id="IPR011990">
    <property type="entry name" value="TPR-like_helical_dom_sf"/>
</dbReference>
<gene>
    <name evidence="5" type="primary">VPS41</name>
    <name evidence="5" type="ORF">Ciccas_010540</name>
</gene>
<comment type="caution">
    <text evidence="5">The sequence shown here is derived from an EMBL/GenBank/DDBJ whole genome shotgun (WGS) entry which is preliminary data.</text>
</comment>
<dbReference type="PROSITE" id="PS50236">
    <property type="entry name" value="CHCR"/>
    <property type="match status" value="1"/>
</dbReference>
<feature type="domain" description="Vps41 beta-propeller" evidence="4">
    <location>
        <begin position="3"/>
        <end position="260"/>
    </location>
</feature>
<keyword evidence="2" id="KW-0653">Protein transport</keyword>
<proteinExistence type="predicted"/>
<sequence length="831" mass="95073">MISKGMISKNKFDELYKSNDPIQSIKWRNDLVLWADKRNVRVFDMKEKTSVAYLSFEPCSQRCHLKWLSNSLFAVGWKNLVTLCQVSDPVRKVSTVENMSSRQSVTSSTSIDMRSFRHRPSIVGSLKVLASSPVPSLLDSYNKIIKVVHKFQLEPNEIICGLTQHFDNLLLMLFPETTKSDEVAQPNILLAEVGDLLSDPTKPLNHSFYPNGYHIISKEELILRTADSSMPYFSNFYAIETVPYENTHYIVSPKDIACAERPTVADRVKWRLSQGFSRQAIELAQENKKDLLASRNENWPQLIKTLLDEGNASIAAELCPIVLKNQAEWEEEIHEFLALNQLKAIAHFVPLDTRSEAIHLSPTTYELILTHLMREDPAFFYNLVSTWPNDQDRLFSHQAIISAVNSFLENDQHIAMVTNLDQLSAEAKSLFCTLAILYEQSGNPEKSIDLLLRLKKSQVFQMLNRHIHSPNHDTRASVLKVISSQVEQLMDLNIDNASKFLVEQMDHLPIEKMIEQLEHRSFYLYHYLDRVYHKRPQAVAGNFSKLLKLYAKHDRKRLWELLRSSDNYPLNEALDLCKSNRFIQEWAYLLTRIGKKKDALELLMMHGGDELEKNPDGSERSEEQRQKIAAHTSIAYLREQDEQFAAQSGTKEGKQEAGPINDLWQIVLNFAVDKPAFICALLEQAGLEGFDPSNLVRHIKPGTKIPGVQQAVTKLMNDYYVQIELRESCNKVLLDGLQQVTDKMLQQYNQPILVLQESTVTKNHNHILVIDDTNCHFCGENTLLPAAESRGELFTFKCKHINHADCSIRHSATFNLNQPECCFKLSATASF</sequence>
<evidence type="ECO:0000256" key="1">
    <source>
        <dbReference type="ARBA" id="ARBA00022448"/>
    </source>
</evidence>
<dbReference type="EMBL" id="JBJKFK010002587">
    <property type="protein sequence ID" value="KAL3310887.1"/>
    <property type="molecule type" value="Genomic_DNA"/>
</dbReference>
<reference evidence="5 6" key="1">
    <citation type="submission" date="2024-11" db="EMBL/GenBank/DDBJ databases">
        <title>Adaptive evolution of stress response genes in parasites aligns with host niche diversity.</title>
        <authorList>
            <person name="Hahn C."/>
            <person name="Resl P."/>
        </authorList>
    </citation>
    <scope>NUCLEOTIDE SEQUENCE [LARGE SCALE GENOMIC DNA]</scope>
    <source>
        <strain evidence="5">EGGRZ-B1_66</strain>
        <tissue evidence="5">Body</tissue>
    </source>
</reference>
<name>A0ABD2PVV5_9PLAT</name>
<dbReference type="InterPro" id="IPR057780">
    <property type="entry name" value="Beta-prop_Vps41"/>
</dbReference>
<organism evidence="5 6">
    <name type="scientific">Cichlidogyrus casuarinus</name>
    <dbReference type="NCBI Taxonomy" id="1844966"/>
    <lineage>
        <taxon>Eukaryota</taxon>
        <taxon>Metazoa</taxon>
        <taxon>Spiralia</taxon>
        <taxon>Lophotrochozoa</taxon>
        <taxon>Platyhelminthes</taxon>
        <taxon>Monogenea</taxon>
        <taxon>Monopisthocotylea</taxon>
        <taxon>Dactylogyridea</taxon>
        <taxon>Ancyrocephalidae</taxon>
        <taxon>Cichlidogyrus</taxon>
    </lineage>
</organism>
<feature type="repeat" description="CHCR" evidence="3">
    <location>
        <begin position="498"/>
        <end position="646"/>
    </location>
</feature>
<dbReference type="PANTHER" id="PTHR12616:SF1">
    <property type="entry name" value="VACUOLAR PROTEIN SORTING-ASSOCIATED PROTEIN 41 HOMOLOG"/>
    <property type="match status" value="1"/>
</dbReference>
<evidence type="ECO:0000256" key="3">
    <source>
        <dbReference type="PROSITE-ProRule" id="PRU01006"/>
    </source>
</evidence>
<dbReference type="Proteomes" id="UP001626550">
    <property type="component" value="Unassembled WGS sequence"/>
</dbReference>
<dbReference type="InterPro" id="IPR000547">
    <property type="entry name" value="Clathrin_H-chain/VPS_repeat"/>
</dbReference>
<evidence type="ECO:0000313" key="6">
    <source>
        <dbReference type="Proteomes" id="UP001626550"/>
    </source>
</evidence>
<evidence type="ECO:0000256" key="2">
    <source>
        <dbReference type="ARBA" id="ARBA00022927"/>
    </source>
</evidence>
<dbReference type="Pfam" id="PF23411">
    <property type="entry name" value="Beta-prop_Vps41"/>
    <property type="match status" value="1"/>
</dbReference>
<keyword evidence="6" id="KW-1185">Reference proteome</keyword>
<dbReference type="PANTHER" id="PTHR12616">
    <property type="entry name" value="VACUOLAR PROTEIN SORTING VPS41"/>
    <property type="match status" value="1"/>
</dbReference>
<dbReference type="InterPro" id="IPR045111">
    <property type="entry name" value="Vps41/Vps8"/>
</dbReference>
<keyword evidence="1" id="KW-0813">Transport</keyword>